<evidence type="ECO:0000313" key="1">
    <source>
        <dbReference type="Proteomes" id="UP000025227"/>
    </source>
</evidence>
<dbReference type="AlphaFoldDB" id="A0A7I4XZY7"/>
<dbReference type="WBParaSite" id="HCON_00034840-00001">
    <property type="protein sequence ID" value="HCON_00034840-00001"/>
    <property type="gene ID" value="HCON_00034840"/>
</dbReference>
<evidence type="ECO:0000313" key="2">
    <source>
        <dbReference type="WBParaSite" id="HCON_00034840-00001"/>
    </source>
</evidence>
<organism evidence="1 2">
    <name type="scientific">Haemonchus contortus</name>
    <name type="common">Barber pole worm</name>
    <dbReference type="NCBI Taxonomy" id="6289"/>
    <lineage>
        <taxon>Eukaryota</taxon>
        <taxon>Metazoa</taxon>
        <taxon>Ecdysozoa</taxon>
        <taxon>Nematoda</taxon>
        <taxon>Chromadorea</taxon>
        <taxon>Rhabditida</taxon>
        <taxon>Rhabditina</taxon>
        <taxon>Rhabditomorpha</taxon>
        <taxon>Strongyloidea</taxon>
        <taxon>Trichostrongylidae</taxon>
        <taxon>Haemonchus</taxon>
    </lineage>
</organism>
<dbReference type="InterPro" id="IPR027417">
    <property type="entry name" value="P-loop_NTPase"/>
</dbReference>
<dbReference type="Proteomes" id="UP000025227">
    <property type="component" value="Unplaced"/>
</dbReference>
<sequence>MSEYGKIEEERSFHTRVIRPRKDASLGLKIKAYVGKGDRMSSIYGIDGTPRFNAARLFTDADGEFLDNIKRMNVAPTRCRLGLFILGHVTALRSLSKWTRLRCWAAA</sequence>
<reference evidence="2" key="1">
    <citation type="submission" date="2020-12" db="UniProtKB">
        <authorList>
            <consortium name="WormBaseParasite"/>
        </authorList>
    </citation>
    <scope>IDENTIFICATION</scope>
    <source>
        <strain evidence="2">MHco3</strain>
    </source>
</reference>
<proteinExistence type="predicted"/>
<protein>
    <submittedName>
        <fullName evidence="2">GCV_T domain-containing protein</fullName>
    </submittedName>
</protein>
<accession>A0A7I4XZY7</accession>
<dbReference type="OrthoDB" id="5876623at2759"/>
<name>A0A7I4XZY7_HAECO</name>
<dbReference type="Gene3D" id="3.40.50.300">
    <property type="entry name" value="P-loop containing nucleotide triphosphate hydrolases"/>
    <property type="match status" value="1"/>
</dbReference>
<keyword evidence="1" id="KW-1185">Reference proteome</keyword>